<reference evidence="2 3" key="1">
    <citation type="submission" date="2019-05" db="EMBL/GenBank/DDBJ databases">
        <title>Another draft genome of Portunus trituberculatus and its Hox gene families provides insights of decapod evolution.</title>
        <authorList>
            <person name="Jeong J.-H."/>
            <person name="Song I."/>
            <person name="Kim S."/>
            <person name="Choi T."/>
            <person name="Kim D."/>
            <person name="Ryu S."/>
            <person name="Kim W."/>
        </authorList>
    </citation>
    <scope>NUCLEOTIDE SEQUENCE [LARGE SCALE GENOMIC DNA]</scope>
    <source>
        <tissue evidence="2">Muscle</tissue>
    </source>
</reference>
<keyword evidence="3" id="KW-1185">Reference proteome</keyword>
<proteinExistence type="predicted"/>
<dbReference type="Proteomes" id="UP000324222">
    <property type="component" value="Unassembled WGS sequence"/>
</dbReference>
<evidence type="ECO:0000313" key="2">
    <source>
        <dbReference type="EMBL" id="MPC80497.1"/>
    </source>
</evidence>
<feature type="region of interest" description="Disordered" evidence="1">
    <location>
        <begin position="21"/>
        <end position="80"/>
    </location>
</feature>
<organism evidence="2 3">
    <name type="scientific">Portunus trituberculatus</name>
    <name type="common">Swimming crab</name>
    <name type="synonym">Neptunus trituberculatus</name>
    <dbReference type="NCBI Taxonomy" id="210409"/>
    <lineage>
        <taxon>Eukaryota</taxon>
        <taxon>Metazoa</taxon>
        <taxon>Ecdysozoa</taxon>
        <taxon>Arthropoda</taxon>
        <taxon>Crustacea</taxon>
        <taxon>Multicrustacea</taxon>
        <taxon>Malacostraca</taxon>
        <taxon>Eumalacostraca</taxon>
        <taxon>Eucarida</taxon>
        <taxon>Decapoda</taxon>
        <taxon>Pleocyemata</taxon>
        <taxon>Brachyura</taxon>
        <taxon>Eubrachyura</taxon>
        <taxon>Portunoidea</taxon>
        <taxon>Portunidae</taxon>
        <taxon>Portuninae</taxon>
        <taxon>Portunus</taxon>
    </lineage>
</organism>
<accession>A0A5B7IFY6</accession>
<gene>
    <name evidence="2" type="ORF">E2C01_075077</name>
</gene>
<name>A0A5B7IFY6_PORTR</name>
<dbReference type="EMBL" id="VSRR010054195">
    <property type="protein sequence ID" value="MPC80497.1"/>
    <property type="molecule type" value="Genomic_DNA"/>
</dbReference>
<sequence length="80" mass="8697">MYPAPILTFLSGERQKLTIEEGNSEPAGQPQCLLHHHPLTLPRKPVAPAPDASLTHRLPQGNKPTGGEFKDMPHQSPAKS</sequence>
<dbReference type="AlphaFoldDB" id="A0A5B7IFY6"/>
<evidence type="ECO:0000256" key="1">
    <source>
        <dbReference type="SAM" id="MobiDB-lite"/>
    </source>
</evidence>
<comment type="caution">
    <text evidence="2">The sequence shown here is derived from an EMBL/GenBank/DDBJ whole genome shotgun (WGS) entry which is preliminary data.</text>
</comment>
<protein>
    <submittedName>
        <fullName evidence="2">Uncharacterized protein</fullName>
    </submittedName>
</protein>
<evidence type="ECO:0000313" key="3">
    <source>
        <dbReference type="Proteomes" id="UP000324222"/>
    </source>
</evidence>